<name>A0A8S5SHH3_9CAUD</name>
<feature type="region of interest" description="Disordered" evidence="1">
    <location>
        <begin position="87"/>
        <end position="106"/>
    </location>
</feature>
<organism evidence="2">
    <name type="scientific">Myoviridae sp. ctuIn11</name>
    <dbReference type="NCBI Taxonomy" id="2827715"/>
    <lineage>
        <taxon>Viruses</taxon>
        <taxon>Duplodnaviria</taxon>
        <taxon>Heunggongvirae</taxon>
        <taxon>Uroviricota</taxon>
        <taxon>Caudoviricetes</taxon>
    </lineage>
</organism>
<feature type="compositionally biased region" description="Basic and acidic residues" evidence="1">
    <location>
        <begin position="95"/>
        <end position="106"/>
    </location>
</feature>
<sequence>MSRITGERVCPMCGRTFPLDQPNRIYCSTECKRASKRLAEAARVRRMRERAEHKATVPSPLSVIAREANEAGMTYGRYVSWKAACAPSGNGKGKHTPDFGKRGTEC</sequence>
<protein>
    <submittedName>
        <fullName evidence="2">DNA gyrase subunit A</fullName>
    </submittedName>
</protein>
<reference evidence="2" key="1">
    <citation type="journal article" date="2021" name="Proc. Natl. Acad. Sci. U.S.A.">
        <title>A Catalog of Tens of Thousands of Viruses from Human Metagenomes Reveals Hidden Associations with Chronic Diseases.</title>
        <authorList>
            <person name="Tisza M.J."/>
            <person name="Buck C.B."/>
        </authorList>
    </citation>
    <scope>NUCLEOTIDE SEQUENCE</scope>
    <source>
        <strain evidence="2">CtuIn11</strain>
    </source>
</reference>
<evidence type="ECO:0000313" key="2">
    <source>
        <dbReference type="EMBL" id="DAF50465.1"/>
    </source>
</evidence>
<evidence type="ECO:0000256" key="1">
    <source>
        <dbReference type="SAM" id="MobiDB-lite"/>
    </source>
</evidence>
<dbReference type="EMBL" id="BK032596">
    <property type="protein sequence ID" value="DAF50465.1"/>
    <property type="molecule type" value="Genomic_DNA"/>
</dbReference>
<accession>A0A8S5SHH3</accession>
<proteinExistence type="predicted"/>